<dbReference type="InterPro" id="IPR006015">
    <property type="entry name" value="Universal_stress_UspA"/>
</dbReference>
<dbReference type="InterPro" id="IPR006016">
    <property type="entry name" value="UspA"/>
</dbReference>
<dbReference type="EMBL" id="RCIY01000103">
    <property type="protein sequence ID" value="TGG76638.1"/>
    <property type="molecule type" value="Genomic_DNA"/>
</dbReference>
<comment type="similarity">
    <text evidence="1">Belongs to the universal stress protein A family.</text>
</comment>
<proteinExistence type="inferred from homology"/>
<feature type="region of interest" description="Disordered" evidence="2">
    <location>
        <begin position="292"/>
        <end position="328"/>
    </location>
</feature>
<dbReference type="PANTHER" id="PTHR46553:SF3">
    <property type="entry name" value="ADENINE NUCLEOTIDE ALPHA HYDROLASES-LIKE SUPERFAMILY PROTEIN"/>
    <property type="match status" value="1"/>
</dbReference>
<dbReference type="InterPro" id="IPR014729">
    <property type="entry name" value="Rossmann-like_a/b/a_fold"/>
</dbReference>
<evidence type="ECO:0000256" key="1">
    <source>
        <dbReference type="ARBA" id="ARBA00008791"/>
    </source>
</evidence>
<dbReference type="Gene3D" id="3.40.50.620">
    <property type="entry name" value="HUPs"/>
    <property type="match status" value="2"/>
</dbReference>
<protein>
    <submittedName>
        <fullName evidence="3">Universal stress protein</fullName>
    </submittedName>
</protein>
<name>A0A6C1C9L1_9ACTN</name>
<reference evidence="3 4" key="1">
    <citation type="submission" date="2018-10" db="EMBL/GenBank/DDBJ databases">
        <title>Isolation of pseudouridimycin from Streptomyces albus DSM 40763.</title>
        <authorList>
            <person name="Rosenqvist P."/>
            <person name="Metsae-Ketelae M."/>
            <person name="Virta P."/>
        </authorList>
    </citation>
    <scope>NUCLEOTIDE SEQUENCE [LARGE SCALE GENOMIC DNA]</scope>
    <source>
        <strain evidence="3 4">DSM 40763</strain>
    </source>
</reference>
<dbReference type="RefSeq" id="WP_031175251.1">
    <property type="nucleotide sequence ID" value="NZ_BBQG01000033.1"/>
</dbReference>
<dbReference type="SUPFAM" id="SSF52402">
    <property type="entry name" value="Adenine nucleotide alpha hydrolases-like"/>
    <property type="match status" value="2"/>
</dbReference>
<sequence>MTGTVVVGVDGSASSLEAVDVAAHEAKLRGGRLHVVHAFVWPMMKVPLGPSVMGPPSGGLRNLARKTTEDAVARARNTEPSVEVTQEVISGDPLSVLTTESRGADLVVVGTRGLGGFTGLLVGSVAVYLAAHAECPVLVTRGRREPSGPVLLGVDGSEVGDAAVGWAFEEASLRGAELVAMHNWNNWAGPVAAGPGIQVPTYYDVDLFRAEEERVLATAIAGWRERYPDVTVTPRLVQEYTRQALISASEESQLLVVGARGRGGFAGLLLGSVSQAVLHHAHCPVTVVRTHRAHEHGHGRTREDGTHHLPWPGRTHRQPGDVENGPAD</sequence>
<dbReference type="GeneID" id="75181325"/>
<accession>A0A6C1C9L1</accession>
<dbReference type="Pfam" id="PF00582">
    <property type="entry name" value="Usp"/>
    <property type="match status" value="2"/>
</dbReference>
<dbReference type="Proteomes" id="UP000298111">
    <property type="component" value="Unassembled WGS sequence"/>
</dbReference>
<comment type="caution">
    <text evidence="3">The sequence shown here is derived from an EMBL/GenBank/DDBJ whole genome shotgun (WGS) entry which is preliminary data.</text>
</comment>
<evidence type="ECO:0000256" key="2">
    <source>
        <dbReference type="SAM" id="MobiDB-lite"/>
    </source>
</evidence>
<evidence type="ECO:0000313" key="4">
    <source>
        <dbReference type="Proteomes" id="UP000298111"/>
    </source>
</evidence>
<dbReference type="CDD" id="cd00293">
    <property type="entry name" value="USP-like"/>
    <property type="match status" value="1"/>
</dbReference>
<dbReference type="PANTHER" id="PTHR46553">
    <property type="entry name" value="ADENINE NUCLEOTIDE ALPHA HYDROLASES-LIKE SUPERFAMILY PROTEIN"/>
    <property type="match status" value="1"/>
</dbReference>
<evidence type="ECO:0000313" key="3">
    <source>
        <dbReference type="EMBL" id="TGG76638.1"/>
    </source>
</evidence>
<organism evidence="3 4">
    <name type="scientific">Streptomyces albus</name>
    <dbReference type="NCBI Taxonomy" id="1888"/>
    <lineage>
        <taxon>Bacteria</taxon>
        <taxon>Bacillati</taxon>
        <taxon>Actinomycetota</taxon>
        <taxon>Actinomycetes</taxon>
        <taxon>Kitasatosporales</taxon>
        <taxon>Streptomycetaceae</taxon>
        <taxon>Streptomyces</taxon>
    </lineage>
</organism>
<gene>
    <name evidence="3" type="ORF">D8771_29045</name>
</gene>
<dbReference type="AlphaFoldDB" id="A0A6C1C9L1"/>
<dbReference type="PRINTS" id="PR01438">
    <property type="entry name" value="UNVRSLSTRESS"/>
</dbReference>
<feature type="compositionally biased region" description="Basic and acidic residues" evidence="2">
    <location>
        <begin position="296"/>
        <end position="307"/>
    </location>
</feature>